<keyword evidence="1" id="KW-0675">Receptor</keyword>
<protein>
    <submittedName>
        <fullName evidence="1">Receptor serine-threonine protein kinase</fullName>
    </submittedName>
</protein>
<evidence type="ECO:0000313" key="2">
    <source>
        <dbReference type="Proteomes" id="UP000436088"/>
    </source>
</evidence>
<keyword evidence="2" id="KW-1185">Reference proteome</keyword>
<keyword evidence="1" id="KW-0418">Kinase</keyword>
<accession>A0A6A2Z8N6</accession>
<dbReference type="Proteomes" id="UP000436088">
    <property type="component" value="Unassembled WGS sequence"/>
</dbReference>
<organism evidence="1 2">
    <name type="scientific">Hibiscus syriacus</name>
    <name type="common">Rose of Sharon</name>
    <dbReference type="NCBI Taxonomy" id="106335"/>
    <lineage>
        <taxon>Eukaryota</taxon>
        <taxon>Viridiplantae</taxon>
        <taxon>Streptophyta</taxon>
        <taxon>Embryophyta</taxon>
        <taxon>Tracheophyta</taxon>
        <taxon>Spermatophyta</taxon>
        <taxon>Magnoliopsida</taxon>
        <taxon>eudicotyledons</taxon>
        <taxon>Gunneridae</taxon>
        <taxon>Pentapetalae</taxon>
        <taxon>rosids</taxon>
        <taxon>malvids</taxon>
        <taxon>Malvales</taxon>
        <taxon>Malvaceae</taxon>
        <taxon>Malvoideae</taxon>
        <taxon>Hibiscus</taxon>
    </lineage>
</organism>
<dbReference type="Pfam" id="PF14299">
    <property type="entry name" value="PP2"/>
    <property type="match status" value="1"/>
</dbReference>
<proteinExistence type="predicted"/>
<comment type="caution">
    <text evidence="1">The sequence shown here is derived from an EMBL/GenBank/DDBJ whole genome shotgun (WGS) entry which is preliminary data.</text>
</comment>
<dbReference type="GO" id="GO:0016301">
    <property type="term" value="F:kinase activity"/>
    <property type="evidence" value="ECO:0007669"/>
    <property type="project" value="UniProtKB-KW"/>
</dbReference>
<dbReference type="PANTHER" id="PTHR32278">
    <property type="entry name" value="F-BOX DOMAIN-CONTAINING PROTEIN"/>
    <property type="match status" value="1"/>
</dbReference>
<dbReference type="AlphaFoldDB" id="A0A6A2Z8N6"/>
<keyword evidence="1" id="KW-0808">Transferase</keyword>
<sequence length="298" mass="33316">MNSEVSEMEGTDGFCGGGAEGSRCSTFALSELPQDCIASVISLLPLEMPVAFRLFRLPLNRRLNPTPSGRASCRRNTRIRFPHRSVALPRSNFILAFVKILSSSMGAERDLFIVWGDTPTYWRWISVPESRFEEVAELIDVCWFEIRGKIAISMLSPMTHYQAYLVFKLTTGAFGFDSHPAEVNFGLVGTEGCKRTVHLDAYRGLSQRYHMVPRRIGLFSRPRFFGLRTPGPTIAAASDDDQRPKARGDGWLEIKLGELFNDGCTDGELEMSVLEVNCGNWKSGLIVQGIEIRPNLCN</sequence>
<reference evidence="1" key="1">
    <citation type="submission" date="2019-09" db="EMBL/GenBank/DDBJ databases">
        <title>Draft genome information of white flower Hibiscus syriacus.</title>
        <authorList>
            <person name="Kim Y.-M."/>
        </authorList>
    </citation>
    <scope>NUCLEOTIDE SEQUENCE [LARGE SCALE GENOMIC DNA]</scope>
    <source>
        <strain evidence="1">YM2019G1</strain>
    </source>
</reference>
<name>A0A6A2Z8N6_HIBSY</name>
<dbReference type="EMBL" id="VEPZ02001202">
    <property type="protein sequence ID" value="KAE8687492.1"/>
    <property type="molecule type" value="Genomic_DNA"/>
</dbReference>
<dbReference type="PANTHER" id="PTHR32278:SF111">
    <property type="entry name" value="F-BOX PROTEIN PP2-B12-RELATED"/>
    <property type="match status" value="1"/>
</dbReference>
<evidence type="ECO:0000313" key="1">
    <source>
        <dbReference type="EMBL" id="KAE8687492.1"/>
    </source>
</evidence>
<gene>
    <name evidence="1" type="ORF">F3Y22_tig00111013pilonHSYRG00015</name>
</gene>
<dbReference type="InterPro" id="IPR025886">
    <property type="entry name" value="PP2-like"/>
</dbReference>